<dbReference type="EMBL" id="GG738933">
    <property type="protein sequence ID" value="EFC36282.1"/>
    <property type="molecule type" value="Genomic_DNA"/>
</dbReference>
<sequence>MKSIFLTVLLLVLSFSFVHSQVYVTEKYTSAVDAAIKTLVNDVDFQAMMLNLTYTPVPVCGDDYAYPSTNPIASGKTVWNMCYQEAEYITYPWGYIYEYVGNGIVKNINKQYGLALTAKFFSINTTDGFFESLKAAVDSGKCDVVVADVTPSTERTTKVHFQGCQYGAVSDAYLRGPLASNLTINRHTDLNRTGIIVAVYQGTTHEEYARANFQAATILAVSYDDAFLYVANSKAHAMIGNLLDVNAWLSNNPGVCKSCSVKTYGAPSPFGSFTTAYIISSGSALTMNWLMIGLSFIATMIAFLL</sequence>
<proteinExistence type="predicted"/>
<evidence type="ECO:0000313" key="4">
    <source>
        <dbReference type="Proteomes" id="UP000006671"/>
    </source>
</evidence>
<dbReference type="GeneID" id="8862079"/>
<dbReference type="KEGG" id="ngr:NAEGRDRAFT_76040"/>
<dbReference type="PANTHER" id="PTHR35936:SF19">
    <property type="entry name" value="AMINO-ACID-BINDING PROTEIN YXEM-RELATED"/>
    <property type="match status" value="1"/>
</dbReference>
<feature type="transmembrane region" description="Helical" evidence="1">
    <location>
        <begin position="287"/>
        <end position="304"/>
    </location>
</feature>
<dbReference type="AlphaFoldDB" id="D2W3R5"/>
<feature type="chain" id="PRO_5003038179" evidence="2">
    <location>
        <begin position="21"/>
        <end position="305"/>
    </location>
</feature>
<accession>D2W3R5</accession>
<evidence type="ECO:0000313" key="3">
    <source>
        <dbReference type="EMBL" id="EFC36282.1"/>
    </source>
</evidence>
<evidence type="ECO:0000256" key="1">
    <source>
        <dbReference type="SAM" id="Phobius"/>
    </source>
</evidence>
<dbReference type="RefSeq" id="XP_002669026.1">
    <property type="nucleotide sequence ID" value="XM_002668980.1"/>
</dbReference>
<keyword evidence="4" id="KW-1185">Reference proteome</keyword>
<protein>
    <submittedName>
        <fullName evidence="3">Predicted protein</fullName>
    </submittedName>
</protein>
<dbReference type="Proteomes" id="UP000006671">
    <property type="component" value="Unassembled WGS sequence"/>
</dbReference>
<gene>
    <name evidence="3" type="ORF">NAEGRDRAFT_76040</name>
</gene>
<keyword evidence="1" id="KW-0472">Membrane</keyword>
<name>D2W3R5_NAEGR</name>
<dbReference type="VEuPathDB" id="AmoebaDB:NAEGRDRAFT_76040"/>
<keyword evidence="2" id="KW-0732">Signal</keyword>
<feature type="signal peptide" evidence="2">
    <location>
        <begin position="1"/>
        <end position="20"/>
    </location>
</feature>
<dbReference type="Gene3D" id="3.40.190.10">
    <property type="entry name" value="Periplasmic binding protein-like II"/>
    <property type="match status" value="2"/>
</dbReference>
<evidence type="ECO:0000256" key="2">
    <source>
        <dbReference type="SAM" id="SignalP"/>
    </source>
</evidence>
<dbReference type="InParanoid" id="D2W3R5"/>
<dbReference type="SUPFAM" id="SSF53850">
    <property type="entry name" value="Periplasmic binding protein-like II"/>
    <property type="match status" value="1"/>
</dbReference>
<reference evidence="3 4" key="1">
    <citation type="journal article" date="2010" name="Cell">
        <title>The genome of Naegleria gruberi illuminates early eukaryotic versatility.</title>
        <authorList>
            <person name="Fritz-Laylin L.K."/>
            <person name="Prochnik S.E."/>
            <person name="Ginger M.L."/>
            <person name="Dacks J.B."/>
            <person name="Carpenter M.L."/>
            <person name="Field M.C."/>
            <person name="Kuo A."/>
            <person name="Paredez A."/>
            <person name="Chapman J."/>
            <person name="Pham J."/>
            <person name="Shu S."/>
            <person name="Neupane R."/>
            <person name="Cipriano M."/>
            <person name="Mancuso J."/>
            <person name="Tu H."/>
            <person name="Salamov A."/>
            <person name="Lindquist E."/>
            <person name="Shapiro H."/>
            <person name="Lucas S."/>
            <person name="Grigoriev I.V."/>
            <person name="Cande W.Z."/>
            <person name="Fulton C."/>
            <person name="Rokhsar D.S."/>
            <person name="Dawson S.C."/>
        </authorList>
    </citation>
    <scope>NUCLEOTIDE SEQUENCE [LARGE SCALE GENOMIC DNA]</scope>
    <source>
        <strain evidence="3 4">NEG-M</strain>
    </source>
</reference>
<keyword evidence="1" id="KW-1133">Transmembrane helix</keyword>
<organism evidence="4">
    <name type="scientific">Naegleria gruberi</name>
    <name type="common">Amoeba</name>
    <dbReference type="NCBI Taxonomy" id="5762"/>
    <lineage>
        <taxon>Eukaryota</taxon>
        <taxon>Discoba</taxon>
        <taxon>Heterolobosea</taxon>
        <taxon>Tetramitia</taxon>
        <taxon>Eutetramitia</taxon>
        <taxon>Vahlkampfiidae</taxon>
        <taxon>Naegleria</taxon>
    </lineage>
</organism>
<keyword evidence="1" id="KW-0812">Transmembrane</keyword>
<dbReference type="PANTHER" id="PTHR35936">
    <property type="entry name" value="MEMBRANE-BOUND LYTIC MUREIN TRANSGLYCOSYLASE F"/>
    <property type="match status" value="1"/>
</dbReference>